<dbReference type="Proteomes" id="UP000517759">
    <property type="component" value="Unassembled WGS sequence"/>
</dbReference>
<name>A0A7W6ANK7_9HYPH</name>
<organism evidence="2 3">
    <name type="scientific">Methylobacterium brachythecii</name>
    <dbReference type="NCBI Taxonomy" id="1176177"/>
    <lineage>
        <taxon>Bacteria</taxon>
        <taxon>Pseudomonadati</taxon>
        <taxon>Pseudomonadota</taxon>
        <taxon>Alphaproteobacteria</taxon>
        <taxon>Hyphomicrobiales</taxon>
        <taxon>Methylobacteriaceae</taxon>
        <taxon>Methylobacterium</taxon>
    </lineage>
</organism>
<dbReference type="EMBL" id="BSPG01000040">
    <property type="protein sequence ID" value="GLS46363.1"/>
    <property type="molecule type" value="Genomic_DNA"/>
</dbReference>
<reference evidence="2 3" key="3">
    <citation type="submission" date="2020-08" db="EMBL/GenBank/DDBJ databases">
        <title>Genomic Encyclopedia of Type Strains, Phase IV (KMG-IV): sequencing the most valuable type-strain genomes for metagenomic binning, comparative biology and taxonomic classification.</title>
        <authorList>
            <person name="Goeker M."/>
        </authorList>
    </citation>
    <scope>NUCLEOTIDE SEQUENCE [LARGE SCALE GENOMIC DNA]</scope>
    <source>
        <strain evidence="2 3">DSM 24105</strain>
    </source>
</reference>
<dbReference type="RefSeq" id="WP_183508555.1">
    <property type="nucleotide sequence ID" value="NZ_BSPG01000040.1"/>
</dbReference>
<keyword evidence="4" id="KW-1185">Reference proteome</keyword>
<evidence type="ECO:0000313" key="4">
    <source>
        <dbReference type="Proteomes" id="UP001156881"/>
    </source>
</evidence>
<gene>
    <name evidence="1" type="ORF">GCM10007884_43570</name>
    <name evidence="2" type="ORF">GGR33_004097</name>
</gene>
<dbReference type="Pfam" id="PF20102">
    <property type="entry name" value="DUF6492"/>
    <property type="match status" value="1"/>
</dbReference>
<reference evidence="1" key="4">
    <citation type="submission" date="2023-01" db="EMBL/GenBank/DDBJ databases">
        <title>Draft genome sequence of Methylobacterium brachythecii strain NBRC 107710.</title>
        <authorList>
            <person name="Sun Q."/>
            <person name="Mori K."/>
        </authorList>
    </citation>
    <scope>NUCLEOTIDE SEQUENCE</scope>
    <source>
        <strain evidence="1">NBRC 107710</strain>
    </source>
</reference>
<comment type="caution">
    <text evidence="2">The sequence shown here is derived from an EMBL/GenBank/DDBJ whole genome shotgun (WGS) entry which is preliminary data.</text>
</comment>
<evidence type="ECO:0000313" key="3">
    <source>
        <dbReference type="Proteomes" id="UP000517759"/>
    </source>
</evidence>
<reference evidence="1" key="1">
    <citation type="journal article" date="2014" name="Int. J. Syst. Evol. Microbiol.">
        <title>Complete genome of a new Firmicutes species belonging to the dominant human colonic microbiota ('Ruminococcus bicirculans') reveals two chromosomes and a selective capacity to utilize plant glucans.</title>
        <authorList>
            <consortium name="NISC Comparative Sequencing Program"/>
            <person name="Wegmann U."/>
            <person name="Louis P."/>
            <person name="Goesmann A."/>
            <person name="Henrissat B."/>
            <person name="Duncan S.H."/>
            <person name="Flint H.J."/>
        </authorList>
    </citation>
    <scope>NUCLEOTIDE SEQUENCE</scope>
    <source>
        <strain evidence="1">NBRC 107710</strain>
    </source>
</reference>
<proteinExistence type="predicted"/>
<evidence type="ECO:0000313" key="1">
    <source>
        <dbReference type="EMBL" id="GLS46363.1"/>
    </source>
</evidence>
<sequence length="316" mass="36068">MPALTEPNERGQPETVGLITPSYRGDLDRCELLFESIDRHIAVRGQHYVIVHDEDVPLFERFRRHDRQILPVSAFLPQWLRHIPFLKWKGRQYWWTSQGWPISGWHSQQIVKIQAAASLPEQRFCIVDSDNVFFKDFDLAPLALPNSVPLHVYEGGIRAHRPRHMKWIETASRLLGTVEPSFPADDYIDQIIVWDQATVQGMIARMESVSGRDWVAAMCRDRDFSEYMIYGAFVESSAAGAARHTRTSESFTRTHWDADELSAADILAMLRAATPRECAFCIQSFGSTPLATIRTALAAFYSENSNAEQKIRMEAA</sequence>
<dbReference type="Proteomes" id="UP001156881">
    <property type="component" value="Unassembled WGS sequence"/>
</dbReference>
<dbReference type="InterPro" id="IPR045499">
    <property type="entry name" value="DUF6492"/>
</dbReference>
<dbReference type="EMBL" id="JACIDN010000008">
    <property type="protein sequence ID" value="MBB3904574.1"/>
    <property type="molecule type" value="Genomic_DNA"/>
</dbReference>
<dbReference type="AlphaFoldDB" id="A0A7W6ANK7"/>
<evidence type="ECO:0000313" key="2">
    <source>
        <dbReference type="EMBL" id="MBB3904574.1"/>
    </source>
</evidence>
<accession>A0A7W6ANK7</accession>
<protein>
    <submittedName>
        <fullName evidence="2">Uncharacterized protein</fullName>
    </submittedName>
</protein>
<reference evidence="4" key="2">
    <citation type="journal article" date="2019" name="Int. J. Syst. Evol. Microbiol.">
        <title>The Global Catalogue of Microorganisms (GCM) 10K type strain sequencing project: providing services to taxonomists for standard genome sequencing and annotation.</title>
        <authorList>
            <consortium name="The Broad Institute Genomics Platform"/>
            <consortium name="The Broad Institute Genome Sequencing Center for Infectious Disease"/>
            <person name="Wu L."/>
            <person name="Ma J."/>
        </authorList>
    </citation>
    <scope>NUCLEOTIDE SEQUENCE [LARGE SCALE GENOMIC DNA]</scope>
    <source>
        <strain evidence="4">NBRC 107710</strain>
    </source>
</reference>